<name>A0A2W4RYM4_9GAMM</name>
<dbReference type="NCBIfam" id="TIGR02241">
    <property type="entry name" value="conserved hypothetical phage tail region protein"/>
    <property type="match status" value="1"/>
</dbReference>
<keyword evidence="1" id="KW-0812">Transmembrane</keyword>
<dbReference type="PANTHER" id="PTHR38009">
    <property type="entry name" value="CONSERVED HYPOTHETICAL PHAGE TAIL PROTEIN"/>
    <property type="match status" value="1"/>
</dbReference>
<protein>
    <submittedName>
        <fullName evidence="2">Phage tail protein</fullName>
    </submittedName>
</protein>
<reference evidence="2 3" key="1">
    <citation type="journal article" date="2018" name="Aquat. Microb. Ecol.">
        <title>Gammaproteobacterial methanotrophs dominate.</title>
        <authorList>
            <person name="Rissanen A.J."/>
            <person name="Saarenheimo J."/>
            <person name="Tiirola M."/>
            <person name="Peura S."/>
            <person name="Aalto S.L."/>
            <person name="Karvinen A."/>
            <person name="Nykanen H."/>
        </authorList>
    </citation>
    <scope>NUCLEOTIDE SEQUENCE [LARGE SCALE GENOMIC DNA]</scope>
    <source>
        <strain evidence="2">AMbin10</strain>
    </source>
</reference>
<feature type="transmembrane region" description="Helical" evidence="1">
    <location>
        <begin position="22"/>
        <end position="40"/>
    </location>
</feature>
<keyword evidence="1" id="KW-0472">Membrane</keyword>
<dbReference type="InterPro" id="IPR010667">
    <property type="entry name" value="Phage_T4_Gp19"/>
</dbReference>
<dbReference type="Proteomes" id="UP000249396">
    <property type="component" value="Unassembled WGS sequence"/>
</dbReference>
<dbReference type="PANTHER" id="PTHR38009:SF1">
    <property type="entry name" value="CONSERVED HYPOTHETICAL PHAGE TAIL PROTEIN"/>
    <property type="match status" value="1"/>
</dbReference>
<dbReference type="InterPro" id="IPR011747">
    <property type="entry name" value="CHP02241"/>
</dbReference>
<comment type="caution">
    <text evidence="2">The sequence shown here is derived from an EMBL/GenBank/DDBJ whole genome shotgun (WGS) entry which is preliminary data.</text>
</comment>
<evidence type="ECO:0000256" key="1">
    <source>
        <dbReference type="SAM" id="Phobius"/>
    </source>
</evidence>
<dbReference type="EMBL" id="QJPH01000590">
    <property type="protein sequence ID" value="PZN68990.1"/>
    <property type="molecule type" value="Genomic_DNA"/>
</dbReference>
<proteinExistence type="predicted"/>
<evidence type="ECO:0000313" key="3">
    <source>
        <dbReference type="Proteomes" id="UP000249396"/>
    </source>
</evidence>
<dbReference type="AlphaFoldDB" id="A0A2W4RYM4"/>
<organism evidence="2 3">
    <name type="scientific">Candidatus Methylumidiphilus alinenensis</name>
    <dbReference type="NCBI Taxonomy" id="2202197"/>
    <lineage>
        <taxon>Bacteria</taxon>
        <taxon>Pseudomonadati</taxon>
        <taxon>Pseudomonadota</taxon>
        <taxon>Gammaproteobacteria</taxon>
        <taxon>Methylococcales</taxon>
        <taxon>Candidatus Methylumidiphilus</taxon>
    </lineage>
</organism>
<sequence length="168" mass="19095">MADEPFKYKDIFKYTKNWALRAVPPVGFRFGVLFLFGGIIPNPIDCRFRKVSGICSSISTRTLNEGGQNLYSHKLPERVQYDNLVLERGLVVGSPLVCEINDTMSSFQFKPANVLVTLLDEKAIPISAWLFRNAYPVKWKVSDLDADSNTVVIETMELAYQRMQAIRI</sequence>
<evidence type="ECO:0000313" key="2">
    <source>
        <dbReference type="EMBL" id="PZN68990.1"/>
    </source>
</evidence>
<gene>
    <name evidence="2" type="ORF">DM484_30570</name>
</gene>
<dbReference type="GO" id="GO:0005198">
    <property type="term" value="F:structural molecule activity"/>
    <property type="evidence" value="ECO:0007669"/>
    <property type="project" value="InterPro"/>
</dbReference>
<keyword evidence="1" id="KW-1133">Transmembrane helix</keyword>
<dbReference type="Pfam" id="PF06841">
    <property type="entry name" value="Phage_T4_gp19"/>
    <property type="match status" value="1"/>
</dbReference>
<accession>A0A2W4RYM4</accession>